<dbReference type="Gene3D" id="3.40.50.720">
    <property type="entry name" value="NAD(P)-binding Rossmann-like Domain"/>
    <property type="match status" value="1"/>
</dbReference>
<dbReference type="Pfam" id="PF08240">
    <property type="entry name" value="ADH_N"/>
    <property type="match status" value="1"/>
</dbReference>
<evidence type="ECO:0000256" key="2">
    <source>
        <dbReference type="ARBA" id="ARBA00010371"/>
    </source>
</evidence>
<reference evidence="16" key="1">
    <citation type="submission" date="2023-07" db="EMBL/GenBank/DDBJ databases">
        <title>Chromosome-level genome assembly of Artemia franciscana.</title>
        <authorList>
            <person name="Jo E."/>
        </authorList>
    </citation>
    <scope>NUCLEOTIDE SEQUENCE</scope>
    <source>
        <tissue evidence="16">Whole body</tissue>
    </source>
</reference>
<dbReference type="Proteomes" id="UP001187531">
    <property type="component" value="Unassembled WGS sequence"/>
</dbReference>
<keyword evidence="10" id="KW-0275">Fatty acid biosynthesis</keyword>
<dbReference type="GO" id="GO:0005739">
    <property type="term" value="C:mitochondrion"/>
    <property type="evidence" value="ECO:0007669"/>
    <property type="project" value="UniProtKB-SubCell"/>
</dbReference>
<evidence type="ECO:0000259" key="15">
    <source>
        <dbReference type="SMART" id="SM00829"/>
    </source>
</evidence>
<evidence type="ECO:0000256" key="5">
    <source>
        <dbReference type="ARBA" id="ARBA00022857"/>
    </source>
</evidence>
<dbReference type="InterPro" id="IPR020843">
    <property type="entry name" value="ER"/>
</dbReference>
<keyword evidence="5" id="KW-0521">NADP</keyword>
<dbReference type="InterPro" id="IPR051034">
    <property type="entry name" value="Mito_Enoyl-ACP_Reductase"/>
</dbReference>
<evidence type="ECO:0000256" key="3">
    <source>
        <dbReference type="ARBA" id="ARBA00022516"/>
    </source>
</evidence>
<keyword evidence="4" id="KW-0276">Fatty acid metabolism</keyword>
<gene>
    <name evidence="16" type="ORF">QYM36_008042</name>
</gene>
<keyword evidence="17" id="KW-1185">Reference proteome</keyword>
<dbReference type="Gene3D" id="3.90.180.10">
    <property type="entry name" value="Medium-chain alcohol dehydrogenases, catalytic domain"/>
    <property type="match status" value="1"/>
</dbReference>
<dbReference type="EMBL" id="JAVRJZ010000001">
    <property type="protein sequence ID" value="KAK2727421.1"/>
    <property type="molecule type" value="Genomic_DNA"/>
</dbReference>
<evidence type="ECO:0000313" key="17">
    <source>
        <dbReference type="Proteomes" id="UP001187531"/>
    </source>
</evidence>
<dbReference type="Pfam" id="PF00107">
    <property type="entry name" value="ADH_zinc_N"/>
    <property type="match status" value="1"/>
</dbReference>
<evidence type="ECO:0000256" key="8">
    <source>
        <dbReference type="ARBA" id="ARBA00023098"/>
    </source>
</evidence>
<accession>A0AA88LKS8</accession>
<dbReference type="PANTHER" id="PTHR43981">
    <property type="entry name" value="ENOYL-[ACYL-CARRIER-PROTEIN] REDUCTASE, MITOCHONDRIAL"/>
    <property type="match status" value="1"/>
</dbReference>
<evidence type="ECO:0000256" key="12">
    <source>
        <dbReference type="ARBA" id="ARBA00041058"/>
    </source>
</evidence>
<dbReference type="CDD" id="cd08290">
    <property type="entry name" value="ETR"/>
    <property type="match status" value="1"/>
</dbReference>
<evidence type="ECO:0000256" key="14">
    <source>
        <dbReference type="ARBA" id="ARBA00048843"/>
    </source>
</evidence>
<dbReference type="SUPFAM" id="SSF50129">
    <property type="entry name" value="GroES-like"/>
    <property type="match status" value="1"/>
</dbReference>
<dbReference type="InterPro" id="IPR036291">
    <property type="entry name" value="NAD(P)-bd_dom_sf"/>
</dbReference>
<keyword evidence="8" id="KW-0443">Lipid metabolism</keyword>
<keyword evidence="6" id="KW-0809">Transit peptide</keyword>
<keyword evidence="3" id="KW-0444">Lipid biosynthesis</keyword>
<evidence type="ECO:0000256" key="7">
    <source>
        <dbReference type="ARBA" id="ARBA00023002"/>
    </source>
</evidence>
<dbReference type="SMART" id="SM00829">
    <property type="entry name" value="PKS_ER"/>
    <property type="match status" value="1"/>
</dbReference>
<evidence type="ECO:0000313" key="16">
    <source>
        <dbReference type="EMBL" id="KAK2727421.1"/>
    </source>
</evidence>
<dbReference type="InterPro" id="IPR013149">
    <property type="entry name" value="ADH-like_C"/>
</dbReference>
<protein>
    <recommendedName>
        <fullName evidence="12">Enoyl-[acyl-carrier-protein] reductase, mitochondrial</fullName>
        <ecNumber evidence="11">1.3.1.104</ecNumber>
    </recommendedName>
    <alternativeName>
        <fullName evidence="13">2-enoyl thioester reductase</fullName>
    </alternativeName>
</protein>
<comment type="similarity">
    <text evidence="2">Belongs to the zinc-containing alcohol dehydrogenase family. Quinone oxidoreductase subfamily.</text>
</comment>
<evidence type="ECO:0000256" key="9">
    <source>
        <dbReference type="ARBA" id="ARBA00023128"/>
    </source>
</evidence>
<proteinExistence type="inferred from homology"/>
<dbReference type="InterPro" id="IPR013154">
    <property type="entry name" value="ADH-like_N"/>
</dbReference>
<feature type="domain" description="Enoyl reductase (ER)" evidence="15">
    <location>
        <begin position="36"/>
        <end position="350"/>
    </location>
</feature>
<sequence length="360" mass="39343">MTIFSNAMKAASPFKTNGIRLASYLSKALTVKQFGNPLDSLSLESSTIKCTEPSQVVVHMLYSPINPADINTIQGVYAVKPQIPFVCGNEGIGRVVESCKSDSKLKKGDLVVPRKNALGTWRDYVVASEDDWLKVPSDLSPVTLATLMVNPGTAYRMLTDFVDLKPGSVVIQNGGNSAVGQSVIQLCKHWGVKTVSIVRNREGIKELKKILQEMGADHVLTDEELKSTEVFKSKEIPAPSLALNCVGGRNALELIKTMGENSTMVTYGGMSKQPLTVPTAALIFKDITLKGFWMTRWNWLHDKDGQREHLVNELCSLAKQGVLQSPPHTLVHIDSWITAIEGATDSRGLVGTKYILSFEA</sequence>
<comment type="caution">
    <text evidence="16">The sequence shown here is derived from an EMBL/GenBank/DDBJ whole genome shotgun (WGS) entry which is preliminary data.</text>
</comment>
<comment type="catalytic activity">
    <reaction evidence="14">
        <text>a 2,3-saturated acyl-[ACP] + NADP(+) = a (2E)-enoyl-[ACP] + NADPH + H(+)</text>
        <dbReference type="Rhea" id="RHEA:22564"/>
        <dbReference type="Rhea" id="RHEA-COMP:9925"/>
        <dbReference type="Rhea" id="RHEA-COMP:9926"/>
        <dbReference type="ChEBI" id="CHEBI:15378"/>
        <dbReference type="ChEBI" id="CHEBI:57783"/>
        <dbReference type="ChEBI" id="CHEBI:58349"/>
        <dbReference type="ChEBI" id="CHEBI:78784"/>
        <dbReference type="ChEBI" id="CHEBI:78785"/>
        <dbReference type="EC" id="1.3.1.104"/>
    </reaction>
</comment>
<evidence type="ECO:0000256" key="11">
    <source>
        <dbReference type="ARBA" id="ARBA00038963"/>
    </source>
</evidence>
<evidence type="ECO:0000256" key="10">
    <source>
        <dbReference type="ARBA" id="ARBA00023160"/>
    </source>
</evidence>
<dbReference type="GO" id="GO:0006633">
    <property type="term" value="P:fatty acid biosynthetic process"/>
    <property type="evidence" value="ECO:0007669"/>
    <property type="project" value="UniProtKB-KW"/>
</dbReference>
<evidence type="ECO:0000256" key="6">
    <source>
        <dbReference type="ARBA" id="ARBA00022946"/>
    </source>
</evidence>
<keyword evidence="7" id="KW-0560">Oxidoreductase</keyword>
<evidence type="ECO:0000256" key="4">
    <source>
        <dbReference type="ARBA" id="ARBA00022832"/>
    </source>
</evidence>
<dbReference type="FunFam" id="3.40.50.720:FF:000112">
    <property type="entry name" value="Enoyl-[acyl-carrier-protein] reductase 1, mitochondrial"/>
    <property type="match status" value="1"/>
</dbReference>
<comment type="subcellular location">
    <subcellularLocation>
        <location evidence="1">Mitochondrion</location>
    </subcellularLocation>
</comment>
<dbReference type="PANTHER" id="PTHR43981:SF2">
    <property type="entry name" value="ENOYL-[ACYL-CARRIER-PROTEIN] REDUCTASE, MITOCHONDRIAL"/>
    <property type="match status" value="1"/>
</dbReference>
<organism evidence="16 17">
    <name type="scientific">Artemia franciscana</name>
    <name type="common">Brine shrimp</name>
    <name type="synonym">Artemia sanfranciscana</name>
    <dbReference type="NCBI Taxonomy" id="6661"/>
    <lineage>
        <taxon>Eukaryota</taxon>
        <taxon>Metazoa</taxon>
        <taxon>Ecdysozoa</taxon>
        <taxon>Arthropoda</taxon>
        <taxon>Crustacea</taxon>
        <taxon>Branchiopoda</taxon>
        <taxon>Anostraca</taxon>
        <taxon>Artemiidae</taxon>
        <taxon>Artemia</taxon>
    </lineage>
</organism>
<dbReference type="EC" id="1.3.1.104" evidence="11"/>
<dbReference type="SUPFAM" id="SSF51735">
    <property type="entry name" value="NAD(P)-binding Rossmann-fold domains"/>
    <property type="match status" value="1"/>
</dbReference>
<name>A0AA88LKS8_ARTSF</name>
<dbReference type="InterPro" id="IPR011032">
    <property type="entry name" value="GroES-like_sf"/>
</dbReference>
<dbReference type="GO" id="GO:0141148">
    <property type="term" value="F:enoyl-[acyl-carrier-protein] reductase (NADPH) activity"/>
    <property type="evidence" value="ECO:0007669"/>
    <property type="project" value="UniProtKB-EC"/>
</dbReference>
<evidence type="ECO:0000256" key="13">
    <source>
        <dbReference type="ARBA" id="ARBA00042123"/>
    </source>
</evidence>
<evidence type="ECO:0000256" key="1">
    <source>
        <dbReference type="ARBA" id="ARBA00004173"/>
    </source>
</evidence>
<dbReference type="AlphaFoldDB" id="A0AA88LKS8"/>
<keyword evidence="9" id="KW-0496">Mitochondrion</keyword>